<organism evidence="1 2">
    <name type="scientific">Undibacterium jejuense</name>
    <dbReference type="NCBI Taxonomy" id="1344949"/>
    <lineage>
        <taxon>Bacteria</taxon>
        <taxon>Pseudomonadati</taxon>
        <taxon>Pseudomonadota</taxon>
        <taxon>Betaproteobacteria</taxon>
        <taxon>Burkholderiales</taxon>
        <taxon>Oxalobacteraceae</taxon>
        <taxon>Undibacterium</taxon>
    </lineage>
</organism>
<sequence>MDKYKQTAITDDDVPEWDTTMGSIWIDEVLTPENRKFLLESKEHIWPRNFSDDEKNALLDTANTALNFWKLRNENTKNRPTPKEQRAQLNEVVDSIKKLKGQLTKLEGEPLTHSDLSFQNARYLTNPPFDLWLKDEYGAHIGSLLTRTWLHLDDSQRVLMVAANRIHVDVSYRPENHLNDCIVTELASQWKQQNGKYPPRSKTGWFAKFVVELGSTINLTLSPELTKRCVDLMEGVDKSFTEDMAIIKKSS</sequence>
<dbReference type="RefSeq" id="WP_186914340.1">
    <property type="nucleotide sequence ID" value="NZ_JACOFV010000036.1"/>
</dbReference>
<gene>
    <name evidence="1" type="ORF">H8K32_19830</name>
</gene>
<protein>
    <submittedName>
        <fullName evidence="1">Uncharacterized protein</fullName>
    </submittedName>
</protein>
<dbReference type="EMBL" id="JACOFV010000036">
    <property type="protein sequence ID" value="MBC3864351.1"/>
    <property type="molecule type" value="Genomic_DNA"/>
</dbReference>
<evidence type="ECO:0000313" key="2">
    <source>
        <dbReference type="Proteomes" id="UP000634011"/>
    </source>
</evidence>
<dbReference type="Proteomes" id="UP000634011">
    <property type="component" value="Unassembled WGS sequence"/>
</dbReference>
<comment type="caution">
    <text evidence="1">The sequence shown here is derived from an EMBL/GenBank/DDBJ whole genome shotgun (WGS) entry which is preliminary data.</text>
</comment>
<keyword evidence="2" id="KW-1185">Reference proteome</keyword>
<dbReference type="AlphaFoldDB" id="A0A923HRF2"/>
<name>A0A923HRF2_9BURK</name>
<proteinExistence type="predicted"/>
<evidence type="ECO:0000313" key="1">
    <source>
        <dbReference type="EMBL" id="MBC3864351.1"/>
    </source>
</evidence>
<reference evidence="1" key="1">
    <citation type="submission" date="2020-08" db="EMBL/GenBank/DDBJ databases">
        <title>Novel species isolated from subtropical streams in China.</title>
        <authorList>
            <person name="Lu H."/>
        </authorList>
    </citation>
    <scope>NUCLEOTIDE SEQUENCE</scope>
    <source>
        <strain evidence="1">KACC 12607</strain>
    </source>
</reference>
<accession>A0A923HRF2</accession>